<dbReference type="GO" id="GO:0006281">
    <property type="term" value="P:DNA repair"/>
    <property type="evidence" value="ECO:0007669"/>
    <property type="project" value="UniProtKB-KW"/>
</dbReference>
<keyword evidence="2" id="KW-0227">DNA damage</keyword>
<organism evidence="5 6">
    <name type="scientific">Salinivibrio kushneri</name>
    <dbReference type="NCBI Taxonomy" id="1908198"/>
    <lineage>
        <taxon>Bacteria</taxon>
        <taxon>Pseudomonadati</taxon>
        <taxon>Pseudomonadota</taxon>
        <taxon>Gammaproteobacteria</taxon>
        <taxon>Vibrionales</taxon>
        <taxon>Vibrionaceae</taxon>
        <taxon>Salinivibrio</taxon>
    </lineage>
</organism>
<comment type="similarity">
    <text evidence="1">Belongs to the RAD52 family.</text>
</comment>
<dbReference type="RefSeq" id="WP_077459549.1">
    <property type="nucleotide sequence ID" value="NZ_MUEO01000060.1"/>
</dbReference>
<evidence type="ECO:0000313" key="5">
    <source>
        <dbReference type="EMBL" id="OOE41387.1"/>
    </source>
</evidence>
<evidence type="ECO:0000256" key="2">
    <source>
        <dbReference type="ARBA" id="ARBA00022763"/>
    </source>
</evidence>
<keyword evidence="4" id="KW-0175">Coiled coil</keyword>
<sequence>MNLQEKQEQLQAMFEPDDIEWRVQRAGIVGEKAWLMAVPYITARAVQERFDDVFGPFGWEPVFRDIVSEGKVIGCQCGITVHTDSRSVTKWDASENTNIEAIKGGRSTAMKRAAVQWGVGRYLYQMDTTFAECRKTTGFRDKLYGNIHVVRQKGKPDEYIDWRTPSLPHWAIPREDLSPYLDAIRKAEDMDQLSCALEGAVKAINAAQDANAKKEFTKLKKEKYQELNSKASEINERKTEELMAKAKELESLLANIPTKGALFNAFEKGIGQLQKQAKKDGISAEGATDALRSTYKALKSKMDEGNDHDQ</sequence>
<proteinExistence type="inferred from homology"/>
<name>A0AB36K1R4_9GAMM</name>
<keyword evidence="3" id="KW-0234">DNA repair</keyword>
<accession>A0AB36K1R4</accession>
<protein>
    <recommendedName>
        <fullName evidence="7">Recombinase</fullName>
    </recommendedName>
</protein>
<evidence type="ECO:0000256" key="4">
    <source>
        <dbReference type="SAM" id="Coils"/>
    </source>
</evidence>
<evidence type="ECO:0000313" key="6">
    <source>
        <dbReference type="Proteomes" id="UP000188726"/>
    </source>
</evidence>
<gene>
    <name evidence="5" type="ORF">BZG09_15705</name>
</gene>
<comment type="caution">
    <text evidence="5">The sequence shown here is derived from an EMBL/GenBank/DDBJ whole genome shotgun (WGS) entry which is preliminary data.</text>
</comment>
<evidence type="ECO:0000256" key="3">
    <source>
        <dbReference type="ARBA" id="ARBA00023204"/>
    </source>
</evidence>
<dbReference type="Proteomes" id="UP000188726">
    <property type="component" value="Unassembled WGS sequence"/>
</dbReference>
<evidence type="ECO:0000256" key="1">
    <source>
        <dbReference type="ARBA" id="ARBA00006638"/>
    </source>
</evidence>
<evidence type="ECO:0008006" key="7">
    <source>
        <dbReference type="Google" id="ProtNLM"/>
    </source>
</evidence>
<feature type="coiled-coil region" evidence="4">
    <location>
        <begin position="207"/>
        <end position="255"/>
    </location>
</feature>
<dbReference type="InterPro" id="IPR041247">
    <property type="entry name" value="Rad52_fam"/>
</dbReference>
<reference evidence="5 6" key="1">
    <citation type="journal article" date="2017" name="Genome Announc.">
        <title>Draft Genome Sequences of Salinivibrio proteolyticus, Salinivibrio sharmensis, Salinivibrio siamensis, Salinivibrio costicola subsp. alcaliphilus, Salinivibrio costicola subsp. vallismortis, and 29 New Isolates Belonging to the Genus Salinivibrio.</title>
        <authorList>
            <person name="Lopez-Hermoso C."/>
            <person name="de la Haba R.R."/>
            <person name="Sanchez-Porro C."/>
            <person name="Bayliss S.C."/>
            <person name="Feil E.J."/>
            <person name="Ventosa A."/>
        </authorList>
    </citation>
    <scope>NUCLEOTIDE SEQUENCE [LARGE SCALE GENOMIC DNA]</scope>
    <source>
        <strain evidence="5 6">IC202</strain>
    </source>
</reference>
<dbReference type="Pfam" id="PF04098">
    <property type="entry name" value="Rad52_Rad22"/>
    <property type="match status" value="1"/>
</dbReference>
<dbReference type="EMBL" id="MUEO01000060">
    <property type="protein sequence ID" value="OOE41387.1"/>
    <property type="molecule type" value="Genomic_DNA"/>
</dbReference>
<dbReference type="AlphaFoldDB" id="A0AB36K1R4"/>